<dbReference type="PANTHER" id="PTHR34703:SF1">
    <property type="entry name" value="ANTIPORTER SUBUNIT MNHG2-RELATED"/>
    <property type="match status" value="1"/>
</dbReference>
<comment type="caution">
    <text evidence="2">The sequence shown here is derived from an EMBL/GenBank/DDBJ whole genome shotgun (WGS) entry which is preliminary data.</text>
</comment>
<protein>
    <submittedName>
        <fullName evidence="2">Sodium:proton antiporter</fullName>
    </submittedName>
</protein>
<keyword evidence="1" id="KW-1133">Transmembrane helix</keyword>
<dbReference type="InterPro" id="IPR005133">
    <property type="entry name" value="PhaG_MnhG_YufB"/>
</dbReference>
<sequence>MSAILEPLSSVCLLLGSFLLLTGALGFLRFADFYARLHACGVTETLATALIILGLMLQATDSALPQFKLLLILLFVLFSSPTASHALAKAAWNAGVRPRDRRGRRDIALPPGDR</sequence>
<keyword evidence="1" id="KW-0812">Transmembrane</keyword>
<keyword evidence="3" id="KW-1185">Reference proteome</keyword>
<reference evidence="2 3" key="1">
    <citation type="submission" date="2019-08" db="EMBL/GenBank/DDBJ databases">
        <title>Parahaliea maris sp. nov., isolated from the surface seawater.</title>
        <authorList>
            <person name="Liu Y."/>
        </authorList>
    </citation>
    <scope>NUCLEOTIDE SEQUENCE [LARGE SCALE GENOMIC DNA]</scope>
    <source>
        <strain evidence="2 3">S2-26</strain>
    </source>
</reference>
<feature type="transmembrane region" description="Helical" evidence="1">
    <location>
        <begin position="69"/>
        <end position="88"/>
    </location>
</feature>
<dbReference type="Proteomes" id="UP000321933">
    <property type="component" value="Unassembled WGS sequence"/>
</dbReference>
<evidence type="ECO:0000256" key="1">
    <source>
        <dbReference type="SAM" id="Phobius"/>
    </source>
</evidence>
<evidence type="ECO:0000313" key="3">
    <source>
        <dbReference type="Proteomes" id="UP000321933"/>
    </source>
</evidence>
<keyword evidence="1" id="KW-0472">Membrane</keyword>
<gene>
    <name evidence="2" type="ORF">FVW59_08160</name>
</gene>
<feature type="transmembrane region" description="Helical" evidence="1">
    <location>
        <begin position="36"/>
        <end position="57"/>
    </location>
</feature>
<dbReference type="PANTHER" id="PTHR34703">
    <property type="entry name" value="ANTIPORTER SUBUNIT MNHG2-RELATED"/>
    <property type="match status" value="1"/>
</dbReference>
<dbReference type="Pfam" id="PF03334">
    <property type="entry name" value="PhaG_MnhG_YufB"/>
    <property type="match status" value="1"/>
</dbReference>
<dbReference type="RefSeq" id="WP_148063760.1">
    <property type="nucleotide sequence ID" value="NZ_VRYZ01000003.1"/>
</dbReference>
<dbReference type="OrthoDB" id="9813804at2"/>
<dbReference type="GO" id="GO:0015385">
    <property type="term" value="F:sodium:proton antiporter activity"/>
    <property type="evidence" value="ECO:0007669"/>
    <property type="project" value="TreeGrafter"/>
</dbReference>
<dbReference type="NCBIfam" id="TIGR01300">
    <property type="entry name" value="CPA3_mnhG_phaG"/>
    <property type="match status" value="1"/>
</dbReference>
<evidence type="ECO:0000313" key="2">
    <source>
        <dbReference type="EMBL" id="TXS92386.1"/>
    </source>
</evidence>
<dbReference type="AlphaFoldDB" id="A0A5C8ZVA7"/>
<accession>A0A5C8ZVA7</accession>
<organism evidence="2 3">
    <name type="scientific">Parahaliea aestuarii</name>
    <dbReference type="NCBI Taxonomy" id="1852021"/>
    <lineage>
        <taxon>Bacteria</taxon>
        <taxon>Pseudomonadati</taxon>
        <taxon>Pseudomonadota</taxon>
        <taxon>Gammaproteobacteria</taxon>
        <taxon>Cellvibrionales</taxon>
        <taxon>Halieaceae</taxon>
        <taxon>Parahaliea</taxon>
    </lineage>
</organism>
<name>A0A5C8ZVA7_9GAMM</name>
<dbReference type="EMBL" id="VRYZ01000003">
    <property type="protein sequence ID" value="TXS92386.1"/>
    <property type="molecule type" value="Genomic_DNA"/>
</dbReference>
<proteinExistence type="predicted"/>